<evidence type="ECO:0000313" key="2">
    <source>
        <dbReference type="EMBL" id="AHE98829.1"/>
    </source>
</evidence>
<dbReference type="RefSeq" id="WP_006747936.1">
    <property type="nucleotide sequence ID" value="NZ_CP007029.1"/>
</dbReference>
<dbReference type="Proteomes" id="UP000005289">
    <property type="component" value="Chromosome"/>
</dbReference>
<proteinExistence type="predicted"/>
<dbReference type="Pfam" id="PF06226">
    <property type="entry name" value="DUF1007"/>
    <property type="match status" value="1"/>
</dbReference>
<organism evidence="2 3">
    <name type="scientific">Thioalkalivibrio paradoxus ARh 1</name>
    <dbReference type="NCBI Taxonomy" id="713585"/>
    <lineage>
        <taxon>Bacteria</taxon>
        <taxon>Pseudomonadati</taxon>
        <taxon>Pseudomonadota</taxon>
        <taxon>Gammaproteobacteria</taxon>
        <taxon>Chromatiales</taxon>
        <taxon>Ectothiorhodospiraceae</taxon>
        <taxon>Thioalkalivibrio</taxon>
    </lineage>
</organism>
<feature type="signal peptide" evidence="1">
    <location>
        <begin position="1"/>
        <end position="33"/>
    </location>
</feature>
<dbReference type="STRING" id="713585.THITH_11870"/>
<evidence type="ECO:0000256" key="1">
    <source>
        <dbReference type="SAM" id="SignalP"/>
    </source>
</evidence>
<dbReference type="InterPro" id="IPR010412">
    <property type="entry name" value="DUF1007"/>
</dbReference>
<feature type="chain" id="PRO_5004787643" description="ABC transporter substrate-binding protein" evidence="1">
    <location>
        <begin position="34"/>
        <end position="224"/>
    </location>
</feature>
<name>W0DJP4_9GAMM</name>
<accession>W0DJP4</accession>
<dbReference type="HOGENOM" id="CLU_088941_0_1_6"/>
<keyword evidence="3" id="KW-1185">Reference proteome</keyword>
<dbReference type="OrthoDB" id="5781652at2"/>
<dbReference type="AlphaFoldDB" id="W0DJP4"/>
<gene>
    <name evidence="2" type="ORF">THITH_11870</name>
</gene>
<sequence>MSRRGTRNRPQTRNPGRWLALAALLAVAGAVQAHPHAWIDLRVSLTFEPGGDLHAMRQEWMLDPSYSHLLLQDLEASYPGLALTAALDKIGARMLAALRDYDYFTEVRRSGDRQTIPDAREGRLEWRQRRLHLSFELPLEQTRPDADAPLEYRVYDPSYWIEVLHDAEDVIHLDRGQGCTTQIESPRPDPRLVAYAATLDRNQRAPLEDLGRAFAERVLIHCDP</sequence>
<reference evidence="2 3" key="1">
    <citation type="submission" date="2013-12" db="EMBL/GenBank/DDBJ databases">
        <authorList>
            <consortium name="DOE Joint Genome Institute"/>
            <person name="Muyzer G."/>
            <person name="Huntemann M."/>
            <person name="Han J."/>
            <person name="Chen A."/>
            <person name="Kyrpides N."/>
            <person name="Mavromatis K."/>
            <person name="Markowitz V."/>
            <person name="Palaniappan K."/>
            <person name="Ivanova N."/>
            <person name="Schaumberg A."/>
            <person name="Pati A."/>
            <person name="Liolios K."/>
            <person name="Nordberg H.P."/>
            <person name="Cantor M.N."/>
            <person name="Hua S.X."/>
            <person name="Woyke T."/>
        </authorList>
    </citation>
    <scope>NUCLEOTIDE SEQUENCE [LARGE SCALE GENOMIC DNA]</scope>
    <source>
        <strain evidence="2 3">ARh 1</strain>
    </source>
</reference>
<dbReference type="KEGG" id="tti:THITH_11870"/>
<evidence type="ECO:0000313" key="3">
    <source>
        <dbReference type="Proteomes" id="UP000005289"/>
    </source>
</evidence>
<protein>
    <recommendedName>
        <fullName evidence="4">ABC transporter substrate-binding protein</fullName>
    </recommendedName>
</protein>
<dbReference type="EMBL" id="CP007029">
    <property type="protein sequence ID" value="AHE98829.1"/>
    <property type="molecule type" value="Genomic_DNA"/>
</dbReference>
<keyword evidence="1" id="KW-0732">Signal</keyword>
<evidence type="ECO:0008006" key="4">
    <source>
        <dbReference type="Google" id="ProtNLM"/>
    </source>
</evidence>